<sequence>MPTEEEFEEFRQVLVGNPKLRRQPLEPLLKERWEAEADRDAFRKWVSERSKNEMAKTSPKERALLVSYVLGNWVPMIRAGTDIHGDVYRIIPERTLSALTK</sequence>
<accession>A0A2B7X2F7</accession>
<dbReference type="AlphaFoldDB" id="A0A2B7X2F7"/>
<evidence type="ECO:0000313" key="1">
    <source>
        <dbReference type="EMBL" id="PGH02947.1"/>
    </source>
</evidence>
<protein>
    <submittedName>
        <fullName evidence="1">Uncharacterized protein</fullName>
    </submittedName>
</protein>
<name>A0A2B7X2F7_9EURO</name>
<evidence type="ECO:0000313" key="2">
    <source>
        <dbReference type="Proteomes" id="UP000223968"/>
    </source>
</evidence>
<dbReference type="Proteomes" id="UP000223968">
    <property type="component" value="Unassembled WGS sequence"/>
</dbReference>
<dbReference type="EMBL" id="PDNB01000153">
    <property type="protein sequence ID" value="PGH02947.1"/>
    <property type="molecule type" value="Genomic_DNA"/>
</dbReference>
<organism evidence="1 2">
    <name type="scientific">Helicocarpus griseus UAMH5409</name>
    <dbReference type="NCBI Taxonomy" id="1447875"/>
    <lineage>
        <taxon>Eukaryota</taxon>
        <taxon>Fungi</taxon>
        <taxon>Dikarya</taxon>
        <taxon>Ascomycota</taxon>
        <taxon>Pezizomycotina</taxon>
        <taxon>Eurotiomycetes</taxon>
        <taxon>Eurotiomycetidae</taxon>
        <taxon>Onygenales</taxon>
        <taxon>Ajellomycetaceae</taxon>
        <taxon>Helicocarpus</taxon>
    </lineage>
</organism>
<comment type="caution">
    <text evidence="1">The sequence shown here is derived from an EMBL/GenBank/DDBJ whole genome shotgun (WGS) entry which is preliminary data.</text>
</comment>
<keyword evidence="2" id="KW-1185">Reference proteome</keyword>
<reference evidence="1 2" key="1">
    <citation type="submission" date="2017-10" db="EMBL/GenBank/DDBJ databases">
        <title>Comparative genomics in systemic dimorphic fungi from Ajellomycetaceae.</title>
        <authorList>
            <person name="Munoz J.F."/>
            <person name="Mcewen J.G."/>
            <person name="Clay O.K."/>
            <person name="Cuomo C.A."/>
        </authorList>
    </citation>
    <scope>NUCLEOTIDE SEQUENCE [LARGE SCALE GENOMIC DNA]</scope>
    <source>
        <strain evidence="1 2">UAMH5409</strain>
    </source>
</reference>
<proteinExistence type="predicted"/>
<gene>
    <name evidence="1" type="ORF">AJ79_07484</name>
</gene>